<feature type="compositionally biased region" description="Basic and acidic residues" evidence="3">
    <location>
        <begin position="260"/>
        <end position="273"/>
    </location>
</feature>
<evidence type="ECO:0000313" key="5">
    <source>
        <dbReference type="EMBL" id="CAD8097757.1"/>
    </source>
</evidence>
<sequence>MTTPAGFLVSPVFRIMPLQVLLGTSNFLIRTLFMSGTNLLNCYINQFNQINNIMDSNQFGIEMAKKFQQFFAHMNKFCQQFLKDQNVAEIQTTEKKKERDPNAPKKPLTAFFLFNQKYREKVIERNPEIKLTQISQMAGNKWQSMTEQEKKPYLDQYNASKEKYEQDLRDYNEKNGIETNDKKRKKSEKLDNKSMKSAQDHNIDDFESESIQPAAKHQQQIKQQQQKQSNDEDQVKQQPGKQTKPQPQQKQIPVQTKKTKNVEIDDDLQKDIDQAMSNPKQTQKKSKK</sequence>
<gene>
    <name evidence="5" type="ORF">PSON_ATCC_30995.1.T0690048</name>
</gene>
<organism evidence="5 6">
    <name type="scientific">Paramecium sonneborni</name>
    <dbReference type="NCBI Taxonomy" id="65129"/>
    <lineage>
        <taxon>Eukaryota</taxon>
        <taxon>Sar</taxon>
        <taxon>Alveolata</taxon>
        <taxon>Ciliophora</taxon>
        <taxon>Intramacronucleata</taxon>
        <taxon>Oligohymenophorea</taxon>
        <taxon>Peniculida</taxon>
        <taxon>Parameciidae</taxon>
        <taxon>Paramecium</taxon>
    </lineage>
</organism>
<feature type="domain" description="HMG box" evidence="4">
    <location>
        <begin position="104"/>
        <end position="172"/>
    </location>
</feature>
<dbReference type="PANTHER" id="PTHR48112:SF22">
    <property type="entry name" value="MITOCHONDRIAL TRANSCRIPTION FACTOR A, ISOFORM B"/>
    <property type="match status" value="1"/>
</dbReference>
<keyword evidence="6" id="KW-1185">Reference proteome</keyword>
<name>A0A8S1P405_9CILI</name>
<dbReference type="PANTHER" id="PTHR48112">
    <property type="entry name" value="HIGH MOBILITY GROUP PROTEIN DSP1"/>
    <property type="match status" value="1"/>
</dbReference>
<proteinExistence type="predicted"/>
<dbReference type="GO" id="GO:0003677">
    <property type="term" value="F:DNA binding"/>
    <property type="evidence" value="ECO:0007669"/>
    <property type="project" value="UniProtKB-UniRule"/>
</dbReference>
<dbReference type="GO" id="GO:0005634">
    <property type="term" value="C:nucleus"/>
    <property type="evidence" value="ECO:0007669"/>
    <property type="project" value="UniProtKB-UniRule"/>
</dbReference>
<feature type="compositionally biased region" description="Basic and acidic residues" evidence="3">
    <location>
        <begin position="164"/>
        <end position="181"/>
    </location>
</feature>
<evidence type="ECO:0000259" key="4">
    <source>
        <dbReference type="PROSITE" id="PS50118"/>
    </source>
</evidence>
<dbReference type="EMBL" id="CAJJDN010000069">
    <property type="protein sequence ID" value="CAD8097757.1"/>
    <property type="molecule type" value="Genomic_DNA"/>
</dbReference>
<feature type="DNA-binding region" description="HMG box" evidence="2">
    <location>
        <begin position="104"/>
        <end position="172"/>
    </location>
</feature>
<accession>A0A8S1P405</accession>
<evidence type="ECO:0000256" key="2">
    <source>
        <dbReference type="PROSITE-ProRule" id="PRU00267"/>
    </source>
</evidence>
<feature type="region of interest" description="Disordered" evidence="3">
    <location>
        <begin position="164"/>
        <end position="288"/>
    </location>
</feature>
<protein>
    <recommendedName>
        <fullName evidence="4">HMG box domain-containing protein</fullName>
    </recommendedName>
</protein>
<dbReference type="InterPro" id="IPR009071">
    <property type="entry name" value="HMG_box_dom"/>
</dbReference>
<evidence type="ECO:0000256" key="1">
    <source>
        <dbReference type="ARBA" id="ARBA00023125"/>
    </source>
</evidence>
<dbReference type="InterPro" id="IPR050342">
    <property type="entry name" value="HMGB"/>
</dbReference>
<dbReference type="PROSITE" id="PS50118">
    <property type="entry name" value="HMG_BOX_2"/>
    <property type="match status" value="1"/>
</dbReference>
<comment type="caution">
    <text evidence="5">The sequence shown here is derived from an EMBL/GenBank/DDBJ whole genome shotgun (WGS) entry which is preliminary data.</text>
</comment>
<feature type="compositionally biased region" description="Low complexity" evidence="3">
    <location>
        <begin position="236"/>
        <end position="256"/>
    </location>
</feature>
<dbReference type="OrthoDB" id="448466at2759"/>
<keyword evidence="2" id="KW-0539">Nucleus</keyword>
<evidence type="ECO:0000256" key="3">
    <source>
        <dbReference type="SAM" id="MobiDB-lite"/>
    </source>
</evidence>
<evidence type="ECO:0000313" key="6">
    <source>
        <dbReference type="Proteomes" id="UP000692954"/>
    </source>
</evidence>
<dbReference type="SMART" id="SM00398">
    <property type="entry name" value="HMG"/>
    <property type="match status" value="1"/>
</dbReference>
<dbReference type="Proteomes" id="UP000692954">
    <property type="component" value="Unassembled WGS sequence"/>
</dbReference>
<feature type="compositionally biased region" description="Low complexity" evidence="3">
    <location>
        <begin position="218"/>
        <end position="228"/>
    </location>
</feature>
<keyword evidence="1 2" id="KW-0238">DNA-binding</keyword>
<reference evidence="5" key="1">
    <citation type="submission" date="2021-01" db="EMBL/GenBank/DDBJ databases">
        <authorList>
            <consortium name="Genoscope - CEA"/>
            <person name="William W."/>
        </authorList>
    </citation>
    <scope>NUCLEOTIDE SEQUENCE</scope>
</reference>
<feature type="compositionally biased region" description="Basic and acidic residues" evidence="3">
    <location>
        <begin position="188"/>
        <end position="204"/>
    </location>
</feature>
<dbReference type="AlphaFoldDB" id="A0A8S1P405"/>
<dbReference type="Pfam" id="PF00505">
    <property type="entry name" value="HMG_box"/>
    <property type="match status" value="1"/>
</dbReference>